<evidence type="ECO:0000256" key="3">
    <source>
        <dbReference type="HAMAP-Rule" id="MF_00187"/>
    </source>
</evidence>
<dbReference type="GO" id="GO:0097163">
    <property type="term" value="F:sulfur carrier activity"/>
    <property type="evidence" value="ECO:0007669"/>
    <property type="project" value="UniProtKB-UniRule"/>
</dbReference>
<evidence type="ECO:0000256" key="4">
    <source>
        <dbReference type="SAM" id="MobiDB-lite"/>
    </source>
</evidence>
<feature type="active site" description="Cysteine persulfide intermediate" evidence="3">
    <location>
        <position position="109"/>
    </location>
</feature>
<dbReference type="GO" id="GO:0016491">
    <property type="term" value="F:oxidoreductase activity"/>
    <property type="evidence" value="ECO:0007669"/>
    <property type="project" value="UniProtKB-KW"/>
</dbReference>
<evidence type="ECO:0000256" key="2">
    <source>
        <dbReference type="ARBA" id="ARBA00023150"/>
    </source>
</evidence>
<dbReference type="PANTHER" id="PTHR30592:SF1">
    <property type="entry name" value="SULFUR CARRIER PROTEIN FDHD"/>
    <property type="match status" value="1"/>
</dbReference>
<dbReference type="Pfam" id="PF02634">
    <property type="entry name" value="FdhD-NarQ"/>
    <property type="match status" value="1"/>
</dbReference>
<gene>
    <name evidence="3" type="primary">fdhD</name>
    <name evidence="5" type="ORF">Lokhon_01039</name>
</gene>
<dbReference type="PANTHER" id="PTHR30592">
    <property type="entry name" value="FORMATE DEHYDROGENASE"/>
    <property type="match status" value="1"/>
</dbReference>
<proteinExistence type="inferred from homology"/>
<comment type="subcellular location">
    <subcellularLocation>
        <location evidence="3">Cytoplasm</location>
    </subcellularLocation>
</comment>
<dbReference type="PIRSF" id="PIRSF015626">
    <property type="entry name" value="FdhD"/>
    <property type="match status" value="1"/>
</dbReference>
<dbReference type="EMBL" id="APGJ01000004">
    <property type="protein sequence ID" value="EYD72246.1"/>
    <property type="molecule type" value="Genomic_DNA"/>
</dbReference>
<sequence>MTGTPPPFARVTAHDAGAAPSGPVSLPEETPVAVVYNGSTQAVMMATPADIADFARGFTITEGFAEAPEIGEVEIVDQPNGIEARIWLPETRRAALDARRRAQVGPVGCGLCGIDSLAQAAREVRAVPASSLVLAPSEVAAALDGLRALQPLHDETRAVHAAGFYRPGHGIVLAREDVGRHNALDKLAGAMAAAGIDPGAGAVVLTSRLSLEMVQKTAMIGAPVLLSVSQPTAHAVRLAEAAGIALVTHNRHGTRLYTHPNRIGSAHVL</sequence>
<comment type="function">
    <text evidence="3">Required for formate dehydrogenase (FDH) activity. Acts as a sulfur carrier protein that transfers sulfur from IscS to the molybdenum cofactor prior to its insertion into FDH.</text>
</comment>
<keyword evidence="5" id="KW-0560">Oxidoreductase</keyword>
<dbReference type="GO" id="GO:0005737">
    <property type="term" value="C:cytoplasm"/>
    <property type="evidence" value="ECO:0007669"/>
    <property type="project" value="UniProtKB-SubCell"/>
</dbReference>
<comment type="similarity">
    <text evidence="3">Belongs to the FdhD family.</text>
</comment>
<dbReference type="Proteomes" id="UP000025047">
    <property type="component" value="Unassembled WGS sequence"/>
</dbReference>
<reference evidence="5 6" key="1">
    <citation type="submission" date="2013-03" db="EMBL/GenBank/DDBJ databases">
        <authorList>
            <person name="Fiebig A."/>
            <person name="Goeker M."/>
            <person name="Klenk H.-P.P."/>
        </authorList>
    </citation>
    <scope>NUCLEOTIDE SEQUENCE [LARGE SCALE GENOMIC DNA]</scope>
    <source>
        <strain evidence="5 6">DSM 17492</strain>
    </source>
</reference>
<comment type="caution">
    <text evidence="3">Lacks conserved residue(s) required for the propagation of feature annotation.</text>
</comment>
<evidence type="ECO:0000313" key="6">
    <source>
        <dbReference type="Proteomes" id="UP000025047"/>
    </source>
</evidence>
<dbReference type="STRING" id="1122180.Lokhon_01039"/>
<comment type="caution">
    <text evidence="5">The sequence shown here is derived from an EMBL/GenBank/DDBJ whole genome shotgun (WGS) entry which is preliminary data.</text>
</comment>
<organism evidence="5 6">
    <name type="scientific">Limimaricola hongkongensis DSM 17492</name>
    <dbReference type="NCBI Taxonomy" id="1122180"/>
    <lineage>
        <taxon>Bacteria</taxon>
        <taxon>Pseudomonadati</taxon>
        <taxon>Pseudomonadota</taxon>
        <taxon>Alphaproteobacteria</taxon>
        <taxon>Rhodobacterales</taxon>
        <taxon>Paracoccaceae</taxon>
        <taxon>Limimaricola</taxon>
    </lineage>
</organism>
<dbReference type="Gene3D" id="3.10.20.10">
    <property type="match status" value="1"/>
</dbReference>
<dbReference type="InterPro" id="IPR016193">
    <property type="entry name" value="Cytidine_deaminase-like"/>
</dbReference>
<dbReference type="PATRIC" id="fig|1122180.6.peg.1031"/>
<dbReference type="NCBIfam" id="TIGR00129">
    <property type="entry name" value="fdhD_narQ"/>
    <property type="match status" value="1"/>
</dbReference>
<dbReference type="eggNOG" id="COG1526">
    <property type="taxonomic scope" value="Bacteria"/>
</dbReference>
<dbReference type="HAMAP" id="MF_00187">
    <property type="entry name" value="FdhD"/>
    <property type="match status" value="1"/>
</dbReference>
<evidence type="ECO:0000313" key="5">
    <source>
        <dbReference type="EMBL" id="EYD72246.1"/>
    </source>
</evidence>
<dbReference type="RefSeq" id="WP_017928186.1">
    <property type="nucleotide sequence ID" value="NZ_KB822997.1"/>
</dbReference>
<feature type="region of interest" description="Disordered" evidence="4">
    <location>
        <begin position="1"/>
        <end position="25"/>
    </location>
</feature>
<dbReference type="GO" id="GO:0006777">
    <property type="term" value="P:Mo-molybdopterin cofactor biosynthetic process"/>
    <property type="evidence" value="ECO:0007669"/>
    <property type="project" value="UniProtKB-UniRule"/>
</dbReference>
<protein>
    <recommendedName>
        <fullName evidence="3">Sulfur carrier protein FdhD</fullName>
    </recommendedName>
</protein>
<name>A0A017HCZ0_9RHOB</name>
<keyword evidence="1 3" id="KW-0963">Cytoplasm</keyword>
<keyword evidence="6" id="KW-1185">Reference proteome</keyword>
<dbReference type="InterPro" id="IPR003786">
    <property type="entry name" value="FdhD"/>
</dbReference>
<dbReference type="SUPFAM" id="SSF53927">
    <property type="entry name" value="Cytidine deaminase-like"/>
    <property type="match status" value="1"/>
</dbReference>
<dbReference type="GO" id="GO:0016783">
    <property type="term" value="F:sulfurtransferase activity"/>
    <property type="evidence" value="ECO:0007669"/>
    <property type="project" value="InterPro"/>
</dbReference>
<evidence type="ECO:0000256" key="1">
    <source>
        <dbReference type="ARBA" id="ARBA00022490"/>
    </source>
</evidence>
<accession>A0A017HCZ0</accession>
<keyword evidence="2 3" id="KW-0501">Molybdenum cofactor biosynthesis</keyword>
<dbReference type="Gene3D" id="3.40.140.10">
    <property type="entry name" value="Cytidine Deaminase, domain 2"/>
    <property type="match status" value="1"/>
</dbReference>
<dbReference type="OrthoDB" id="3197277at2"/>
<dbReference type="AlphaFoldDB" id="A0A017HCZ0"/>
<dbReference type="HOGENOM" id="CLU_056887_2_1_5"/>